<gene>
    <name evidence="2" type="ORF">GLAREA_09733</name>
</gene>
<dbReference type="EMBL" id="KE145368">
    <property type="protein sequence ID" value="EPE28612.1"/>
    <property type="molecule type" value="Genomic_DNA"/>
</dbReference>
<keyword evidence="3" id="KW-1185">Reference proteome</keyword>
<dbReference type="SUPFAM" id="SSF57903">
    <property type="entry name" value="FYVE/PHD zinc finger"/>
    <property type="match status" value="1"/>
</dbReference>
<dbReference type="KEGG" id="glz:GLAREA_09733"/>
<sequence>MVVFVDLDKESEPPEDIRSRLDWGIHGHNGIRGRYGVENVADIQPETIKPDVMERPCRTPIAEALGCYPIVISIASHLDLNSLDALSSTCRQIRANLLQYRKQLLNSTLHCENEDVELDPEHTFRYRARAADYYFVDVGRDTSSRNGKVGDCARDMVGGCRRCGRVVCRNCTIKAPAKILLRNRHRRICMACSRVPLSSLVSRTIAQAYNRPEDSAPHVNAETVKRAVCKCATEAVWLCQPCGRSLRTTDTEYEGIWKWRTRYLPSLGGLGVGIGEGDRGVPCGRGPECVAAREVESEIDCDAEDARESEHLSRSGTPSSSPSSSNGSISSGHLGPGYARHEIEGIGGVVKKKLVRMVKVGACVPEWADEKQQGKFLVREVEGKARSWCGWCWRAIPGAKDVIE</sequence>
<dbReference type="RefSeq" id="XP_008084520.1">
    <property type="nucleotide sequence ID" value="XM_008086329.1"/>
</dbReference>
<dbReference type="HOGENOM" id="CLU_031053_0_0_1"/>
<organism evidence="2 3">
    <name type="scientific">Glarea lozoyensis (strain ATCC 20868 / MF5171)</name>
    <dbReference type="NCBI Taxonomy" id="1116229"/>
    <lineage>
        <taxon>Eukaryota</taxon>
        <taxon>Fungi</taxon>
        <taxon>Dikarya</taxon>
        <taxon>Ascomycota</taxon>
        <taxon>Pezizomycotina</taxon>
        <taxon>Leotiomycetes</taxon>
        <taxon>Helotiales</taxon>
        <taxon>Helotiaceae</taxon>
        <taxon>Glarea</taxon>
    </lineage>
</organism>
<dbReference type="eggNOG" id="ENOG502SI13">
    <property type="taxonomic scope" value="Eukaryota"/>
</dbReference>
<feature type="region of interest" description="Disordered" evidence="1">
    <location>
        <begin position="304"/>
        <end position="334"/>
    </location>
</feature>
<protein>
    <recommendedName>
        <fullName evidence="4">Sulfate transporter protein</fullName>
    </recommendedName>
</protein>
<dbReference type="STRING" id="1116229.S3CQ42"/>
<evidence type="ECO:0000313" key="3">
    <source>
        <dbReference type="Proteomes" id="UP000016922"/>
    </source>
</evidence>
<name>S3CQ42_GLAL2</name>
<accession>S3CQ42</accession>
<evidence type="ECO:0000256" key="1">
    <source>
        <dbReference type="SAM" id="MobiDB-lite"/>
    </source>
</evidence>
<dbReference type="InterPro" id="IPR011011">
    <property type="entry name" value="Znf_FYVE_PHD"/>
</dbReference>
<dbReference type="AlphaFoldDB" id="S3CQ42"/>
<proteinExistence type="predicted"/>
<evidence type="ECO:0000313" key="2">
    <source>
        <dbReference type="EMBL" id="EPE28612.1"/>
    </source>
</evidence>
<evidence type="ECO:0008006" key="4">
    <source>
        <dbReference type="Google" id="ProtNLM"/>
    </source>
</evidence>
<reference evidence="2 3" key="1">
    <citation type="journal article" date="2013" name="BMC Genomics">
        <title>Genomics-driven discovery of the pneumocandin biosynthetic gene cluster in the fungus Glarea lozoyensis.</title>
        <authorList>
            <person name="Chen L."/>
            <person name="Yue Q."/>
            <person name="Zhang X."/>
            <person name="Xiang M."/>
            <person name="Wang C."/>
            <person name="Li S."/>
            <person name="Che Y."/>
            <person name="Ortiz-Lopez F.J."/>
            <person name="Bills G.F."/>
            <person name="Liu X."/>
            <person name="An Z."/>
        </authorList>
    </citation>
    <scope>NUCLEOTIDE SEQUENCE [LARGE SCALE GENOMIC DNA]</scope>
    <source>
        <strain evidence="3">ATCC 20868 / MF5171</strain>
    </source>
</reference>
<dbReference type="OMA" id="VVCRNCT"/>
<feature type="compositionally biased region" description="Low complexity" evidence="1">
    <location>
        <begin position="314"/>
        <end position="332"/>
    </location>
</feature>
<dbReference type="GeneID" id="19468780"/>
<dbReference type="CDD" id="cd00065">
    <property type="entry name" value="FYVE_like_SF"/>
    <property type="match status" value="1"/>
</dbReference>
<feature type="compositionally biased region" description="Basic and acidic residues" evidence="1">
    <location>
        <begin position="304"/>
        <end position="313"/>
    </location>
</feature>
<dbReference type="OrthoDB" id="5288318at2759"/>
<dbReference type="Proteomes" id="UP000016922">
    <property type="component" value="Unassembled WGS sequence"/>
</dbReference>